<keyword evidence="1" id="KW-0812">Transmembrane</keyword>
<dbReference type="HOGENOM" id="CLU_1506135_0_0_1"/>
<dbReference type="Proteomes" id="UP000013827">
    <property type="component" value="Unassembled WGS sequence"/>
</dbReference>
<name>A0A0D3I549_EMIH1</name>
<dbReference type="AlphaFoldDB" id="A0A0D3I549"/>
<evidence type="ECO:0000313" key="3">
    <source>
        <dbReference type="EnsemblProtists" id="EOD06384"/>
    </source>
</evidence>
<keyword evidence="1" id="KW-0472">Membrane</keyword>
<proteinExistence type="predicted"/>
<dbReference type="GeneID" id="17252562"/>
<accession>A0A0D3I549</accession>
<feature type="signal peptide" evidence="2">
    <location>
        <begin position="1"/>
        <end position="15"/>
    </location>
</feature>
<keyword evidence="4" id="KW-1185">Reference proteome</keyword>
<dbReference type="RefSeq" id="XP_005758813.1">
    <property type="nucleotide sequence ID" value="XM_005758756.1"/>
</dbReference>
<reference evidence="3" key="2">
    <citation type="submission" date="2024-10" db="UniProtKB">
        <authorList>
            <consortium name="EnsemblProtists"/>
        </authorList>
    </citation>
    <scope>IDENTIFICATION</scope>
</reference>
<keyword evidence="2" id="KW-0732">Signal</keyword>
<dbReference type="KEGG" id="ehx:EMIHUDRAFT_219265"/>
<sequence length="179" mass="19102">MLLRILLVSLAVAQAKDVPNGHEIEAPGLASSQTSWVDLTRKITMVMKNGAGDDHVALAVTGHRRKLDHDECADGSSLLDYNHGSCGIFWKKSHCWYEFADTPKANDPMLAYLRDEEVCLSPFWANANDVCCVTDTGAVVGAAVGGAVGLLLVVGAILYCSIFLACCACCPCNKKKGQA</sequence>
<dbReference type="PaxDb" id="2903-EOD06384"/>
<keyword evidence="1" id="KW-1133">Transmembrane helix</keyword>
<evidence type="ECO:0000313" key="4">
    <source>
        <dbReference type="Proteomes" id="UP000013827"/>
    </source>
</evidence>
<protein>
    <submittedName>
        <fullName evidence="3">Uncharacterized protein</fullName>
    </submittedName>
</protein>
<organism evidence="3 4">
    <name type="scientific">Emiliania huxleyi (strain CCMP1516)</name>
    <dbReference type="NCBI Taxonomy" id="280463"/>
    <lineage>
        <taxon>Eukaryota</taxon>
        <taxon>Haptista</taxon>
        <taxon>Haptophyta</taxon>
        <taxon>Prymnesiophyceae</taxon>
        <taxon>Isochrysidales</taxon>
        <taxon>Noelaerhabdaceae</taxon>
        <taxon>Emiliania</taxon>
    </lineage>
</organism>
<dbReference type="EnsemblProtists" id="EOD06384">
    <property type="protein sequence ID" value="EOD06384"/>
    <property type="gene ID" value="EMIHUDRAFT_219265"/>
</dbReference>
<evidence type="ECO:0000256" key="2">
    <source>
        <dbReference type="SAM" id="SignalP"/>
    </source>
</evidence>
<feature type="transmembrane region" description="Helical" evidence="1">
    <location>
        <begin position="138"/>
        <end position="166"/>
    </location>
</feature>
<evidence type="ECO:0000256" key="1">
    <source>
        <dbReference type="SAM" id="Phobius"/>
    </source>
</evidence>
<feature type="chain" id="PRO_5044290921" evidence="2">
    <location>
        <begin position="16"/>
        <end position="179"/>
    </location>
</feature>
<reference evidence="4" key="1">
    <citation type="journal article" date="2013" name="Nature">
        <title>Pan genome of the phytoplankton Emiliania underpins its global distribution.</title>
        <authorList>
            <person name="Read B.A."/>
            <person name="Kegel J."/>
            <person name="Klute M.J."/>
            <person name="Kuo A."/>
            <person name="Lefebvre S.C."/>
            <person name="Maumus F."/>
            <person name="Mayer C."/>
            <person name="Miller J."/>
            <person name="Monier A."/>
            <person name="Salamov A."/>
            <person name="Young J."/>
            <person name="Aguilar M."/>
            <person name="Claverie J.M."/>
            <person name="Frickenhaus S."/>
            <person name="Gonzalez K."/>
            <person name="Herman E.K."/>
            <person name="Lin Y.C."/>
            <person name="Napier J."/>
            <person name="Ogata H."/>
            <person name="Sarno A.F."/>
            <person name="Shmutz J."/>
            <person name="Schroeder D."/>
            <person name="de Vargas C."/>
            <person name="Verret F."/>
            <person name="von Dassow P."/>
            <person name="Valentin K."/>
            <person name="Van de Peer Y."/>
            <person name="Wheeler G."/>
            <person name="Dacks J.B."/>
            <person name="Delwiche C.F."/>
            <person name="Dyhrman S.T."/>
            <person name="Glockner G."/>
            <person name="John U."/>
            <person name="Richards T."/>
            <person name="Worden A.Z."/>
            <person name="Zhang X."/>
            <person name="Grigoriev I.V."/>
            <person name="Allen A.E."/>
            <person name="Bidle K."/>
            <person name="Borodovsky M."/>
            <person name="Bowler C."/>
            <person name="Brownlee C."/>
            <person name="Cock J.M."/>
            <person name="Elias M."/>
            <person name="Gladyshev V.N."/>
            <person name="Groth M."/>
            <person name="Guda C."/>
            <person name="Hadaegh A."/>
            <person name="Iglesias-Rodriguez M.D."/>
            <person name="Jenkins J."/>
            <person name="Jones B.M."/>
            <person name="Lawson T."/>
            <person name="Leese F."/>
            <person name="Lindquist E."/>
            <person name="Lobanov A."/>
            <person name="Lomsadze A."/>
            <person name="Malik S.B."/>
            <person name="Marsh M.E."/>
            <person name="Mackinder L."/>
            <person name="Mock T."/>
            <person name="Mueller-Roeber B."/>
            <person name="Pagarete A."/>
            <person name="Parker M."/>
            <person name="Probert I."/>
            <person name="Quesneville H."/>
            <person name="Raines C."/>
            <person name="Rensing S.A."/>
            <person name="Riano-Pachon D.M."/>
            <person name="Richier S."/>
            <person name="Rokitta S."/>
            <person name="Shiraiwa Y."/>
            <person name="Soanes D.M."/>
            <person name="van der Giezen M."/>
            <person name="Wahlund T.M."/>
            <person name="Williams B."/>
            <person name="Wilson W."/>
            <person name="Wolfe G."/>
            <person name="Wurch L.L."/>
        </authorList>
    </citation>
    <scope>NUCLEOTIDE SEQUENCE</scope>
</reference>